<dbReference type="GO" id="GO:0019843">
    <property type="term" value="F:rRNA binding"/>
    <property type="evidence" value="ECO:0007669"/>
    <property type="project" value="UniProtKB-UniRule"/>
</dbReference>
<dbReference type="AlphaFoldDB" id="D3FEV4"/>
<evidence type="ECO:0000256" key="7">
    <source>
        <dbReference type="RuleBase" id="RU003872"/>
    </source>
</evidence>
<feature type="compositionally biased region" description="Basic residues" evidence="8">
    <location>
        <begin position="74"/>
        <end position="87"/>
    </location>
</feature>
<sequence>MADEEQNENVEETTVAPEAEAAEETAAPEATAGASVPQLAPKERRQQARAAKAAKVGTRSAQTIEDRQAERAAKRAKNAARRRTLRAKAREAAKATPRGEPTPPREHGEGRQKLRQGVVISDKADKTITVRIDMARRHRRYEKIVRSSTTLHAHDESNDANAGDTVIIRESRPLSRLKRWRLVEVVERAK</sequence>
<dbReference type="RefSeq" id="WP_012932829.1">
    <property type="nucleotide sequence ID" value="NC_013739.1"/>
</dbReference>
<dbReference type="Gene3D" id="2.40.50.140">
    <property type="entry name" value="Nucleic acid-binding proteins"/>
    <property type="match status" value="1"/>
</dbReference>
<dbReference type="Pfam" id="PF00366">
    <property type="entry name" value="Ribosomal_S17"/>
    <property type="match status" value="1"/>
</dbReference>
<reference evidence="9 10" key="1">
    <citation type="journal article" date="2010" name="Stand. Genomic Sci.">
        <title>Complete genome sequence of Conexibacter woesei type strain (ID131577).</title>
        <authorList>
            <person name="Pukall R."/>
            <person name="Lapidus A."/>
            <person name="Glavina Del Rio T."/>
            <person name="Copeland A."/>
            <person name="Tice H."/>
            <person name="Cheng J.-F."/>
            <person name="Lucas S."/>
            <person name="Chen F."/>
            <person name="Nolan M."/>
            <person name="Bruce D."/>
            <person name="Goodwin L."/>
            <person name="Pitluck S."/>
            <person name="Mavromatis K."/>
            <person name="Ivanova N."/>
            <person name="Ovchinnikova G."/>
            <person name="Pati A."/>
            <person name="Chen A."/>
            <person name="Palaniappan K."/>
            <person name="Land M."/>
            <person name="Hauser L."/>
            <person name="Chang Y.-J."/>
            <person name="Jeffries C.D."/>
            <person name="Chain P."/>
            <person name="Meincke L."/>
            <person name="Sims D."/>
            <person name="Brettin T."/>
            <person name="Detter J.C."/>
            <person name="Rohde M."/>
            <person name="Goeker M."/>
            <person name="Bristow J."/>
            <person name="Eisen J.A."/>
            <person name="Markowitz V."/>
            <person name="Kyrpides N.C."/>
            <person name="Klenk H.-P."/>
            <person name="Hugenholtz P."/>
        </authorList>
    </citation>
    <scope>NUCLEOTIDE SEQUENCE [LARGE SCALE GENOMIC DNA]</scope>
    <source>
        <strain evidence="10">DSM 14684 / CIP 108061 / JCM 11494 / NBRC 100937 / ID131577</strain>
    </source>
</reference>
<dbReference type="KEGG" id="cwo:Cwoe_1349"/>
<dbReference type="eggNOG" id="COG0186">
    <property type="taxonomic scope" value="Bacteria"/>
</dbReference>
<evidence type="ECO:0000256" key="2">
    <source>
        <dbReference type="ARBA" id="ARBA00022730"/>
    </source>
</evidence>
<dbReference type="SUPFAM" id="SSF50249">
    <property type="entry name" value="Nucleic acid-binding proteins"/>
    <property type="match status" value="1"/>
</dbReference>
<protein>
    <recommendedName>
        <fullName evidence="6">Small ribosomal subunit protein uS17</fullName>
    </recommendedName>
</protein>
<feature type="region of interest" description="Disordered" evidence="8">
    <location>
        <begin position="1"/>
        <end position="114"/>
    </location>
</feature>
<feature type="compositionally biased region" description="Basic and acidic residues" evidence="8">
    <location>
        <begin position="64"/>
        <end position="73"/>
    </location>
</feature>
<feature type="compositionally biased region" description="Low complexity" evidence="8">
    <location>
        <begin position="12"/>
        <end position="32"/>
    </location>
</feature>
<dbReference type="HOGENOM" id="CLU_1425791_0_0_11"/>
<dbReference type="InterPro" id="IPR019984">
    <property type="entry name" value="Ribosomal_uS17_bact/chlr"/>
</dbReference>
<comment type="function">
    <text evidence="6">One of the primary rRNA binding proteins, it binds specifically to the 5'-end of 16S ribosomal RNA.</text>
</comment>
<reference evidence="10" key="2">
    <citation type="submission" date="2010-01" db="EMBL/GenBank/DDBJ databases">
        <title>The complete genome of Conexibacter woesei DSM 14684.</title>
        <authorList>
            <consortium name="US DOE Joint Genome Institute (JGI-PGF)"/>
            <person name="Lucas S."/>
            <person name="Copeland A."/>
            <person name="Lapidus A."/>
            <person name="Glavina del Rio T."/>
            <person name="Dalin E."/>
            <person name="Tice H."/>
            <person name="Bruce D."/>
            <person name="Goodwin L."/>
            <person name="Pitluck S."/>
            <person name="Kyrpides N."/>
            <person name="Mavromatis K."/>
            <person name="Ivanova N."/>
            <person name="Mikhailova N."/>
            <person name="Chertkov O."/>
            <person name="Brettin T."/>
            <person name="Detter J.C."/>
            <person name="Han C."/>
            <person name="Larimer F."/>
            <person name="Land M."/>
            <person name="Hauser L."/>
            <person name="Markowitz V."/>
            <person name="Cheng J.-F."/>
            <person name="Hugenholtz P."/>
            <person name="Woyke T."/>
            <person name="Wu D."/>
            <person name="Pukall R."/>
            <person name="Steenblock K."/>
            <person name="Schneider S."/>
            <person name="Klenk H.-P."/>
            <person name="Eisen J.A."/>
        </authorList>
    </citation>
    <scope>NUCLEOTIDE SEQUENCE [LARGE SCALE GENOMIC DNA]</scope>
    <source>
        <strain evidence="10">DSM 14684 / CIP 108061 / JCM 11494 / NBRC 100937 / ID131577</strain>
    </source>
</reference>
<dbReference type="NCBIfam" id="TIGR03635">
    <property type="entry name" value="uS17_bact"/>
    <property type="match status" value="1"/>
</dbReference>
<dbReference type="HAMAP" id="MF_01345_B">
    <property type="entry name" value="Ribosomal_uS17_B"/>
    <property type="match status" value="1"/>
</dbReference>
<dbReference type="GO" id="GO:0022627">
    <property type="term" value="C:cytosolic small ribosomal subunit"/>
    <property type="evidence" value="ECO:0007669"/>
    <property type="project" value="UniProtKB-UniRule"/>
</dbReference>
<dbReference type="STRING" id="469383.Cwoe_1349"/>
<evidence type="ECO:0000256" key="4">
    <source>
        <dbReference type="ARBA" id="ARBA00022980"/>
    </source>
</evidence>
<proteinExistence type="inferred from homology"/>
<dbReference type="NCBIfam" id="NF004123">
    <property type="entry name" value="PRK05610.1"/>
    <property type="match status" value="1"/>
</dbReference>
<dbReference type="PROSITE" id="PS00056">
    <property type="entry name" value="RIBOSOMAL_S17"/>
    <property type="match status" value="1"/>
</dbReference>
<evidence type="ECO:0000256" key="3">
    <source>
        <dbReference type="ARBA" id="ARBA00022884"/>
    </source>
</evidence>
<gene>
    <name evidence="6" type="primary">rpsQ</name>
    <name evidence="9" type="ordered locus">Cwoe_1349</name>
</gene>
<name>D3FEV4_CONWI</name>
<comment type="subunit">
    <text evidence="6">Part of the 30S ribosomal subunit.</text>
</comment>
<dbReference type="CDD" id="cd00364">
    <property type="entry name" value="Ribosomal_uS17"/>
    <property type="match status" value="1"/>
</dbReference>
<organism evidence="9 10">
    <name type="scientific">Conexibacter woesei (strain DSM 14684 / CCUG 47730 / CIP 108061 / JCM 11494 / NBRC 100937 / ID131577)</name>
    <dbReference type="NCBI Taxonomy" id="469383"/>
    <lineage>
        <taxon>Bacteria</taxon>
        <taxon>Bacillati</taxon>
        <taxon>Actinomycetota</taxon>
        <taxon>Thermoleophilia</taxon>
        <taxon>Solirubrobacterales</taxon>
        <taxon>Conexibacteraceae</taxon>
        <taxon>Conexibacter</taxon>
    </lineage>
</organism>
<dbReference type="OrthoDB" id="9811714at2"/>
<feature type="compositionally biased region" description="Basic and acidic residues" evidence="8">
    <location>
        <begin position="103"/>
        <end position="112"/>
    </location>
</feature>
<keyword evidence="10" id="KW-1185">Reference proteome</keyword>
<comment type="similarity">
    <text evidence="1 6 7">Belongs to the universal ribosomal protein uS17 family.</text>
</comment>
<dbReference type="Proteomes" id="UP000008229">
    <property type="component" value="Chromosome"/>
</dbReference>
<evidence type="ECO:0000256" key="1">
    <source>
        <dbReference type="ARBA" id="ARBA00010254"/>
    </source>
</evidence>
<accession>D3FEV4</accession>
<keyword evidence="2 6" id="KW-0699">rRNA-binding</keyword>
<dbReference type="PANTHER" id="PTHR10744">
    <property type="entry name" value="40S RIBOSOMAL PROTEIN S11 FAMILY MEMBER"/>
    <property type="match status" value="1"/>
</dbReference>
<evidence type="ECO:0000256" key="5">
    <source>
        <dbReference type="ARBA" id="ARBA00023274"/>
    </source>
</evidence>
<evidence type="ECO:0000256" key="8">
    <source>
        <dbReference type="SAM" id="MobiDB-lite"/>
    </source>
</evidence>
<dbReference type="GO" id="GO:0006412">
    <property type="term" value="P:translation"/>
    <property type="evidence" value="ECO:0007669"/>
    <property type="project" value="UniProtKB-UniRule"/>
</dbReference>
<evidence type="ECO:0000313" key="10">
    <source>
        <dbReference type="Proteomes" id="UP000008229"/>
    </source>
</evidence>
<keyword evidence="5 6" id="KW-0687">Ribonucleoprotein</keyword>
<dbReference type="InterPro" id="IPR019979">
    <property type="entry name" value="Ribosomal_uS17_CS"/>
</dbReference>
<evidence type="ECO:0000256" key="6">
    <source>
        <dbReference type="HAMAP-Rule" id="MF_01345"/>
    </source>
</evidence>
<evidence type="ECO:0000313" key="9">
    <source>
        <dbReference type="EMBL" id="ADB49778.1"/>
    </source>
</evidence>
<dbReference type="GO" id="GO:0003735">
    <property type="term" value="F:structural constituent of ribosome"/>
    <property type="evidence" value="ECO:0007669"/>
    <property type="project" value="UniProtKB-UniRule"/>
</dbReference>
<dbReference type="PANTHER" id="PTHR10744:SF1">
    <property type="entry name" value="SMALL RIBOSOMAL SUBUNIT PROTEIN US17M"/>
    <property type="match status" value="1"/>
</dbReference>
<dbReference type="EMBL" id="CP001854">
    <property type="protein sequence ID" value="ADB49778.1"/>
    <property type="molecule type" value="Genomic_DNA"/>
</dbReference>
<dbReference type="InterPro" id="IPR012340">
    <property type="entry name" value="NA-bd_OB-fold"/>
</dbReference>
<feature type="compositionally biased region" description="Acidic residues" evidence="8">
    <location>
        <begin position="1"/>
        <end position="11"/>
    </location>
</feature>
<keyword evidence="4 6" id="KW-0689">Ribosomal protein</keyword>
<dbReference type="InterPro" id="IPR000266">
    <property type="entry name" value="Ribosomal_uS17"/>
</dbReference>
<dbReference type="PRINTS" id="PR00973">
    <property type="entry name" value="RIBOSOMALS17"/>
</dbReference>
<keyword evidence="3 6" id="KW-0694">RNA-binding</keyword>